<dbReference type="PANTHER" id="PTHR46157">
    <property type="entry name" value="K(+) EFFLUX ANTIPORTER 3, CHLOROPLASTIC"/>
    <property type="match status" value="1"/>
</dbReference>
<feature type="transmembrane region" description="Helical" evidence="14">
    <location>
        <begin position="51"/>
        <end position="70"/>
    </location>
</feature>
<feature type="transmembrane region" description="Helical" evidence="14">
    <location>
        <begin position="352"/>
        <end position="372"/>
    </location>
</feature>
<evidence type="ECO:0000313" key="16">
    <source>
        <dbReference type="EMBL" id="CDH45973.1"/>
    </source>
</evidence>
<feature type="transmembrane region" description="Helical" evidence="14">
    <location>
        <begin position="321"/>
        <end position="340"/>
    </location>
</feature>
<comment type="caution">
    <text evidence="16">The sequence shown here is derived from an EMBL/GenBank/DDBJ whole genome shotgun (WGS) entry which is preliminary data.</text>
</comment>
<evidence type="ECO:0000256" key="14">
    <source>
        <dbReference type="SAM" id="Phobius"/>
    </source>
</evidence>
<dbReference type="InterPro" id="IPR036291">
    <property type="entry name" value="NAD(P)-bd_dom_sf"/>
</dbReference>
<dbReference type="GO" id="GO:0015297">
    <property type="term" value="F:antiporter activity"/>
    <property type="evidence" value="ECO:0007669"/>
    <property type="project" value="UniProtKB-KW"/>
</dbReference>
<keyword evidence="17" id="KW-1185">Reference proteome</keyword>
<keyword evidence="12 14" id="KW-0472">Membrane</keyword>
<keyword evidence="8 14" id="KW-0812">Transmembrane</keyword>
<feature type="transmembrane region" description="Helical" evidence="14">
    <location>
        <begin position="290"/>
        <end position="309"/>
    </location>
</feature>
<name>A0A7U7GDA9_9GAMM</name>
<dbReference type="NCBIfam" id="NF002924">
    <property type="entry name" value="PRK03562.1"/>
    <property type="match status" value="1"/>
</dbReference>
<dbReference type="GO" id="GO:0008324">
    <property type="term" value="F:monoatomic cation transmembrane transporter activity"/>
    <property type="evidence" value="ECO:0007669"/>
    <property type="project" value="InterPro"/>
</dbReference>
<evidence type="ECO:0000256" key="6">
    <source>
        <dbReference type="ARBA" id="ARBA00022519"/>
    </source>
</evidence>
<evidence type="ECO:0000256" key="9">
    <source>
        <dbReference type="ARBA" id="ARBA00022958"/>
    </source>
</evidence>
<dbReference type="Proteomes" id="UP000019184">
    <property type="component" value="Unassembled WGS sequence"/>
</dbReference>
<comment type="similarity">
    <text evidence="2">Belongs to the monovalent cation:proton antiporter 2 (CPA2) transporter (TC 2.A.37) family.</text>
</comment>
<evidence type="ECO:0000256" key="4">
    <source>
        <dbReference type="ARBA" id="ARBA00022449"/>
    </source>
</evidence>
<feature type="domain" description="RCK N-terminal" evidence="15">
    <location>
        <begin position="394"/>
        <end position="513"/>
    </location>
</feature>
<reference evidence="16 17" key="1">
    <citation type="journal article" date="2014" name="ISME J.">
        <title>Candidatus Competibacter-lineage genomes retrieved from metagenomes reveal functional metabolic diversity.</title>
        <authorList>
            <person name="McIlroy S.J."/>
            <person name="Albertsen M."/>
            <person name="Andresen E.K."/>
            <person name="Saunders A.M."/>
            <person name="Kristiansen R."/>
            <person name="Stokholm-Bjerregaard M."/>
            <person name="Nielsen K.L."/>
            <person name="Nielsen P.H."/>
        </authorList>
    </citation>
    <scope>NUCLEOTIDE SEQUENCE [LARGE SCALE GENOMIC DNA]</scope>
    <source>
        <strain evidence="16 17">Run_B_J11</strain>
    </source>
</reference>
<feature type="region of interest" description="Disordered" evidence="13">
    <location>
        <begin position="585"/>
        <end position="622"/>
    </location>
</feature>
<feature type="transmembrane region" description="Helical" evidence="14">
    <location>
        <begin position="143"/>
        <end position="167"/>
    </location>
</feature>
<dbReference type="EMBL" id="CBTK010000236">
    <property type="protein sequence ID" value="CDH45973.1"/>
    <property type="molecule type" value="Genomic_DNA"/>
</dbReference>
<dbReference type="OrthoDB" id="9781411at2"/>
<proteinExistence type="inferred from homology"/>
<dbReference type="Pfam" id="PF02254">
    <property type="entry name" value="TrkA_N"/>
    <property type="match status" value="1"/>
</dbReference>
<dbReference type="GO" id="GO:0006813">
    <property type="term" value="P:potassium ion transport"/>
    <property type="evidence" value="ECO:0007669"/>
    <property type="project" value="UniProtKB-KW"/>
</dbReference>
<evidence type="ECO:0000256" key="13">
    <source>
        <dbReference type="SAM" id="MobiDB-lite"/>
    </source>
</evidence>
<gene>
    <name evidence="16" type="primary">kefB</name>
    <name evidence="16" type="ORF">BN874_3100002</name>
</gene>
<dbReference type="InterPro" id="IPR006153">
    <property type="entry name" value="Cation/H_exchanger_TM"/>
</dbReference>
<sequence>MMRDALIYLTAAVLCVPLARRLGLGSVLGYLIAGLLIGPWGLRFVSDVESIRHFSELGVVLMLFMIGLELDPKRLWSMRREVFGGGALQMLTCGMLLAGGGLAWGLAGKSALIAGLALALSSTAIAVQAMSERNLLPTPTGRSAFALLLFQDIAAVPLLAAIPLLALPGAASGTPGLDALKAVGAMGGVIIMGRYGTRPALRLIAAADTREVFTAFALLLVLGIAHLMTQVGLSMALGAFLAGVLLAGSEYRHALETDIEPFKGLLLGLFFISVGMSIDGGLVLDRPGPVALLLTGFLVLKIGLLWVLAGVMGITSQQRMLFAVLLAQGGEFAFVVFAAAQTVRLLDPETGALLTMTVALSMATTPLLLVLYERWVSRRAAQQSEADPIDVDTDGAILIAGFGRFGQIVGRLLFANGLRAVILDHDPDQIEMLRKFGYPVFYGDATRLDLLTAAGAGKARLLINAIDDVDDNLALVDLVQTHFPGLRIFTRARNVSHYLELRMRKVNLIERETFEAALKTGRQVLEALGIDLYRAREMADIFRRHDVATMEALVPHFQDELRMLTVAKAGREELEQLFRRDQEKFENTNRGGWNSLDPLTPPVKTEGSREAGRFSKGRSASL</sequence>
<evidence type="ECO:0000256" key="10">
    <source>
        <dbReference type="ARBA" id="ARBA00022989"/>
    </source>
</evidence>
<dbReference type="GO" id="GO:0005886">
    <property type="term" value="C:plasma membrane"/>
    <property type="evidence" value="ECO:0007669"/>
    <property type="project" value="UniProtKB-SubCell"/>
</dbReference>
<evidence type="ECO:0000256" key="11">
    <source>
        <dbReference type="ARBA" id="ARBA00023065"/>
    </source>
</evidence>
<keyword evidence="6" id="KW-0997">Cell inner membrane</keyword>
<accession>A0A7U7GDA9</accession>
<feature type="transmembrane region" description="Helical" evidence="14">
    <location>
        <begin position="82"/>
        <end position="105"/>
    </location>
</feature>
<evidence type="ECO:0000256" key="1">
    <source>
        <dbReference type="ARBA" id="ARBA00004429"/>
    </source>
</evidence>
<dbReference type="Gene3D" id="3.40.50.720">
    <property type="entry name" value="NAD(P)-binding Rossmann-like Domain"/>
    <property type="match status" value="1"/>
</dbReference>
<evidence type="ECO:0000256" key="2">
    <source>
        <dbReference type="ARBA" id="ARBA00005551"/>
    </source>
</evidence>
<evidence type="ECO:0000313" key="17">
    <source>
        <dbReference type="Proteomes" id="UP000019184"/>
    </source>
</evidence>
<dbReference type="InterPro" id="IPR004771">
    <property type="entry name" value="K/H_exchanger"/>
</dbReference>
<keyword evidence="10 14" id="KW-1133">Transmembrane helix</keyword>
<keyword evidence="3" id="KW-0813">Transport</keyword>
<keyword evidence="7" id="KW-0633">Potassium transport</keyword>
<comment type="subcellular location">
    <subcellularLocation>
        <location evidence="1">Cell inner membrane</location>
        <topology evidence="1">Multi-pass membrane protein</topology>
    </subcellularLocation>
</comment>
<feature type="transmembrane region" description="Helical" evidence="14">
    <location>
        <begin position="264"/>
        <end position="284"/>
    </location>
</feature>
<dbReference type="PANTHER" id="PTHR46157:SF3">
    <property type="entry name" value="GLUTATHIONE-REGULATED POTASSIUM-EFFLUX SYSTEM PROTEIN KEFC"/>
    <property type="match status" value="1"/>
</dbReference>
<dbReference type="GO" id="GO:1902600">
    <property type="term" value="P:proton transmembrane transport"/>
    <property type="evidence" value="ECO:0007669"/>
    <property type="project" value="InterPro"/>
</dbReference>
<dbReference type="FunFam" id="3.40.50.720:FF:000036">
    <property type="entry name" value="Glutathione-regulated potassium-efflux system protein KefB"/>
    <property type="match status" value="1"/>
</dbReference>
<evidence type="ECO:0000256" key="7">
    <source>
        <dbReference type="ARBA" id="ARBA00022538"/>
    </source>
</evidence>
<dbReference type="AlphaFoldDB" id="A0A7U7GDA9"/>
<evidence type="ECO:0000256" key="12">
    <source>
        <dbReference type="ARBA" id="ARBA00023136"/>
    </source>
</evidence>
<dbReference type="RefSeq" id="WP_051497836.1">
    <property type="nucleotide sequence ID" value="NZ_CBTK010000236.1"/>
</dbReference>
<protein>
    <submittedName>
        <fullName evidence="16">Potassium:proton antiporter (CPA2 family)</fullName>
    </submittedName>
</protein>
<keyword evidence="5" id="KW-1003">Cell membrane</keyword>
<organism evidence="16 17">
    <name type="scientific">Candidatus Contendobacter odensis Run_B_J11</name>
    <dbReference type="NCBI Taxonomy" id="1400861"/>
    <lineage>
        <taxon>Bacteria</taxon>
        <taxon>Pseudomonadati</taxon>
        <taxon>Pseudomonadota</taxon>
        <taxon>Gammaproteobacteria</taxon>
        <taxon>Candidatus Competibacteraceae</taxon>
        <taxon>Candidatus Contendibacter</taxon>
    </lineage>
</organism>
<keyword evidence="9" id="KW-0630">Potassium</keyword>
<evidence type="ECO:0000259" key="15">
    <source>
        <dbReference type="PROSITE" id="PS51201"/>
    </source>
</evidence>
<feature type="transmembrane region" description="Helical" evidence="14">
    <location>
        <begin position="111"/>
        <end position="131"/>
    </location>
</feature>
<dbReference type="InterPro" id="IPR003148">
    <property type="entry name" value="RCK_N"/>
</dbReference>
<dbReference type="Gene3D" id="1.20.1530.20">
    <property type="match status" value="1"/>
</dbReference>
<evidence type="ECO:0000256" key="3">
    <source>
        <dbReference type="ARBA" id="ARBA00022448"/>
    </source>
</evidence>
<dbReference type="PROSITE" id="PS51201">
    <property type="entry name" value="RCK_N"/>
    <property type="match status" value="1"/>
</dbReference>
<evidence type="ECO:0000256" key="8">
    <source>
        <dbReference type="ARBA" id="ARBA00022692"/>
    </source>
</evidence>
<feature type="transmembrane region" description="Helical" evidence="14">
    <location>
        <begin position="233"/>
        <end position="252"/>
    </location>
</feature>
<dbReference type="NCBIfam" id="TIGR00932">
    <property type="entry name" value="2a37"/>
    <property type="match status" value="1"/>
</dbReference>
<dbReference type="InterPro" id="IPR038770">
    <property type="entry name" value="Na+/solute_symporter_sf"/>
</dbReference>
<dbReference type="Pfam" id="PF00999">
    <property type="entry name" value="Na_H_Exchanger"/>
    <property type="match status" value="1"/>
</dbReference>
<dbReference type="FunFam" id="1.20.1530.20:FF:000001">
    <property type="entry name" value="Glutathione-regulated potassium-efflux system protein KefB"/>
    <property type="match status" value="1"/>
</dbReference>
<keyword evidence="4" id="KW-0050">Antiport</keyword>
<evidence type="ECO:0000256" key="5">
    <source>
        <dbReference type="ARBA" id="ARBA00022475"/>
    </source>
</evidence>
<keyword evidence="11" id="KW-0406">Ion transport</keyword>
<dbReference type="SUPFAM" id="SSF51735">
    <property type="entry name" value="NAD(P)-binding Rossmann-fold domains"/>
    <property type="match status" value="1"/>
</dbReference>